<evidence type="ECO:0000256" key="13">
    <source>
        <dbReference type="SAM" id="Phobius"/>
    </source>
</evidence>
<name>A0A9P0DQ02_PHACE</name>
<keyword evidence="7" id="KW-0915">Sodium</keyword>
<feature type="transmembrane region" description="Helical" evidence="13">
    <location>
        <begin position="508"/>
        <end position="530"/>
    </location>
</feature>
<dbReference type="GO" id="GO:0015280">
    <property type="term" value="F:ligand-gated sodium channel activity"/>
    <property type="evidence" value="ECO:0007669"/>
    <property type="project" value="TreeGrafter"/>
</dbReference>
<evidence type="ECO:0000256" key="2">
    <source>
        <dbReference type="ARBA" id="ARBA00007193"/>
    </source>
</evidence>
<evidence type="ECO:0000256" key="4">
    <source>
        <dbReference type="ARBA" id="ARBA00022461"/>
    </source>
</evidence>
<dbReference type="InterPro" id="IPR001873">
    <property type="entry name" value="ENaC"/>
</dbReference>
<keyword evidence="6 13" id="KW-1133">Transmembrane helix</keyword>
<dbReference type="Pfam" id="PF00858">
    <property type="entry name" value="ASC"/>
    <property type="match status" value="1"/>
</dbReference>
<evidence type="ECO:0000256" key="11">
    <source>
        <dbReference type="ARBA" id="ARBA00023303"/>
    </source>
</evidence>
<keyword evidence="9 13" id="KW-0472">Membrane</keyword>
<keyword evidence="4 12" id="KW-0894">Sodium channel</keyword>
<dbReference type="EMBL" id="OU896722">
    <property type="protein sequence ID" value="CAH1154735.1"/>
    <property type="molecule type" value="Genomic_DNA"/>
</dbReference>
<evidence type="ECO:0000313" key="14">
    <source>
        <dbReference type="EMBL" id="CAH1154735.1"/>
    </source>
</evidence>
<keyword evidence="5 12" id="KW-0812">Transmembrane</keyword>
<keyword evidence="15" id="KW-1185">Reference proteome</keyword>
<evidence type="ECO:0000256" key="3">
    <source>
        <dbReference type="ARBA" id="ARBA00022448"/>
    </source>
</evidence>
<evidence type="ECO:0000256" key="7">
    <source>
        <dbReference type="ARBA" id="ARBA00023053"/>
    </source>
</evidence>
<feature type="transmembrane region" description="Helical" evidence="13">
    <location>
        <begin position="64"/>
        <end position="82"/>
    </location>
</feature>
<dbReference type="PANTHER" id="PTHR11690">
    <property type="entry name" value="AMILORIDE-SENSITIVE SODIUM CHANNEL-RELATED"/>
    <property type="match status" value="1"/>
</dbReference>
<evidence type="ECO:0000256" key="6">
    <source>
        <dbReference type="ARBA" id="ARBA00022989"/>
    </source>
</evidence>
<evidence type="ECO:0000256" key="8">
    <source>
        <dbReference type="ARBA" id="ARBA00023065"/>
    </source>
</evidence>
<reference evidence="14" key="2">
    <citation type="submission" date="2022-10" db="EMBL/GenBank/DDBJ databases">
        <authorList>
            <consortium name="ENA_rothamsted_submissions"/>
            <consortium name="culmorum"/>
            <person name="King R."/>
        </authorList>
    </citation>
    <scope>NUCLEOTIDE SEQUENCE</scope>
</reference>
<reference evidence="14" key="1">
    <citation type="submission" date="2022-01" db="EMBL/GenBank/DDBJ databases">
        <authorList>
            <person name="King R."/>
        </authorList>
    </citation>
    <scope>NUCLEOTIDE SEQUENCE</scope>
</reference>
<evidence type="ECO:0000256" key="12">
    <source>
        <dbReference type="RuleBase" id="RU000679"/>
    </source>
</evidence>
<dbReference type="GO" id="GO:0005886">
    <property type="term" value="C:plasma membrane"/>
    <property type="evidence" value="ECO:0007669"/>
    <property type="project" value="TreeGrafter"/>
</dbReference>
<evidence type="ECO:0000256" key="5">
    <source>
        <dbReference type="ARBA" id="ARBA00022692"/>
    </source>
</evidence>
<evidence type="ECO:0000256" key="10">
    <source>
        <dbReference type="ARBA" id="ARBA00023201"/>
    </source>
</evidence>
<protein>
    <submittedName>
        <fullName evidence="14">Uncharacterized protein</fullName>
    </submittedName>
</protein>
<dbReference type="PRINTS" id="PR01078">
    <property type="entry name" value="AMINACHANNEL"/>
</dbReference>
<dbReference type="InterPro" id="IPR020903">
    <property type="entry name" value="ENaC_CS"/>
</dbReference>
<evidence type="ECO:0000256" key="9">
    <source>
        <dbReference type="ARBA" id="ARBA00023136"/>
    </source>
</evidence>
<dbReference type="Gene3D" id="2.60.470.10">
    <property type="entry name" value="Acid-sensing ion channels like domains"/>
    <property type="match status" value="1"/>
</dbReference>
<organism evidence="14 15">
    <name type="scientific">Phaedon cochleariae</name>
    <name type="common">Mustard beetle</name>
    <dbReference type="NCBI Taxonomy" id="80249"/>
    <lineage>
        <taxon>Eukaryota</taxon>
        <taxon>Metazoa</taxon>
        <taxon>Ecdysozoa</taxon>
        <taxon>Arthropoda</taxon>
        <taxon>Hexapoda</taxon>
        <taxon>Insecta</taxon>
        <taxon>Pterygota</taxon>
        <taxon>Neoptera</taxon>
        <taxon>Endopterygota</taxon>
        <taxon>Coleoptera</taxon>
        <taxon>Polyphaga</taxon>
        <taxon>Cucujiformia</taxon>
        <taxon>Chrysomeloidea</taxon>
        <taxon>Chrysomelidae</taxon>
        <taxon>Chrysomelinae</taxon>
        <taxon>Chrysomelini</taxon>
        <taxon>Phaedon</taxon>
    </lineage>
</organism>
<dbReference type="Proteomes" id="UP001153737">
    <property type="component" value="Chromosome 16"/>
</dbReference>
<dbReference type="PANTHER" id="PTHR11690:SF288">
    <property type="entry name" value="AMILORIDE-SENSITIVE NA+ CHANNEL-RELATED"/>
    <property type="match status" value="1"/>
</dbReference>
<evidence type="ECO:0000256" key="1">
    <source>
        <dbReference type="ARBA" id="ARBA00004141"/>
    </source>
</evidence>
<keyword evidence="8 12" id="KW-0406">Ion transport</keyword>
<sequence length="547" mass="64041">MEMKNRMENPSAVPLNSEWKVREEAHGNLSVGKRLRRYFRDYCEGSSLIGFRYLGEKRSRGERILWFFIILLSIVLSIYYVVEIYSKYVENPFIVNMATRESPIFKIPFPAVTICPTVKTSKNYFNFTGAIHRLLDDENITDEDMRYTQYFSLVCDSIDESYKEKLPPNKTFTEDFFDSLDYLKPSFSEVFSICQFMGHDVECEDLFVPVVVDEGICYTFNMLNREDIYKDNVYYYSDYLQNLNHTNWTINEGYPKGTGQNVYPRRALLSGADNALEIYLLQRTQETDYLCLQDTEGYTVHLHTPQTIPQLKKNYFSVPLDTSVRAIVKPGMMTTSKEVKNYKTMDRKCYFTDERFLKYFEIYTPENCQLECLTNHTLEMCNCVNYFMPRQNTTDICGNAMSDCMKLAEISMKTREIESQLSEDYQTSNGCNCMPICTSLSYQAETSRTPFPWRDIFRAEKTMVELLGPLELDKKMHLSKLSIYFSSDMFLQMERTELYGFFDLMSNIGGILGLFNGFALLSVVEIIYYISVRLWCNYQLHNDILES</sequence>
<dbReference type="PROSITE" id="PS01206">
    <property type="entry name" value="ASC"/>
    <property type="match status" value="1"/>
</dbReference>
<dbReference type="OrthoDB" id="6021021at2759"/>
<proteinExistence type="inferred from homology"/>
<accession>A0A9P0DQ02</accession>
<comment type="subcellular location">
    <subcellularLocation>
        <location evidence="1">Membrane</location>
        <topology evidence="1">Multi-pass membrane protein</topology>
    </subcellularLocation>
</comment>
<comment type="similarity">
    <text evidence="2 12">Belongs to the amiloride-sensitive sodium channel (TC 1.A.6) family.</text>
</comment>
<keyword evidence="11 12" id="KW-0407">Ion channel</keyword>
<keyword evidence="10 12" id="KW-0739">Sodium transport</keyword>
<dbReference type="Gene3D" id="1.10.287.770">
    <property type="entry name" value="YojJ-like"/>
    <property type="match status" value="1"/>
</dbReference>
<dbReference type="AlphaFoldDB" id="A0A9P0DQ02"/>
<keyword evidence="3 12" id="KW-0813">Transport</keyword>
<evidence type="ECO:0000313" key="15">
    <source>
        <dbReference type="Proteomes" id="UP001153737"/>
    </source>
</evidence>
<gene>
    <name evidence="14" type="ORF">PHAECO_LOCUS5206</name>
</gene>